<evidence type="ECO:0000256" key="1">
    <source>
        <dbReference type="ARBA" id="ARBA00004604"/>
    </source>
</evidence>
<evidence type="ECO:0000313" key="7">
    <source>
        <dbReference type="Proteomes" id="UP001459277"/>
    </source>
</evidence>
<organism evidence="6 7">
    <name type="scientific">Lithocarpus litseifolius</name>
    <dbReference type="NCBI Taxonomy" id="425828"/>
    <lineage>
        <taxon>Eukaryota</taxon>
        <taxon>Viridiplantae</taxon>
        <taxon>Streptophyta</taxon>
        <taxon>Embryophyta</taxon>
        <taxon>Tracheophyta</taxon>
        <taxon>Spermatophyta</taxon>
        <taxon>Magnoliopsida</taxon>
        <taxon>eudicotyledons</taxon>
        <taxon>Gunneridae</taxon>
        <taxon>Pentapetalae</taxon>
        <taxon>rosids</taxon>
        <taxon>fabids</taxon>
        <taxon>Fagales</taxon>
        <taxon>Fagaceae</taxon>
        <taxon>Lithocarpus</taxon>
    </lineage>
</organism>
<feature type="region of interest" description="Disordered" evidence="5">
    <location>
        <begin position="80"/>
        <end position="108"/>
    </location>
</feature>
<protein>
    <recommendedName>
        <fullName evidence="3">Nucleolar protein 16</fullName>
    </recommendedName>
</protein>
<sequence length="170" mass="19224">MGGSQRKYKRSKSKVRVGQLKKNPHVFKPAFNIPPKIRSIVDQDPSNWDDKASVIQNYKSFGVVSNPNFLGVQSRTSHINESDSLNVSSTQPSDQAEAEELQLFDSDSDLEEDGVISPEIYRRKDQLFEANALKSVISSEIHGRRDQKFEANSSKDMISPENPWKEKSNI</sequence>
<evidence type="ECO:0000313" key="6">
    <source>
        <dbReference type="EMBL" id="KAK9983761.1"/>
    </source>
</evidence>
<dbReference type="Proteomes" id="UP001459277">
    <property type="component" value="Unassembled WGS sequence"/>
</dbReference>
<dbReference type="PANTHER" id="PTHR13243">
    <property type="entry name" value="HSPC111 PROTEIN-RELATED"/>
    <property type="match status" value="1"/>
</dbReference>
<dbReference type="GO" id="GO:0005730">
    <property type="term" value="C:nucleolus"/>
    <property type="evidence" value="ECO:0007669"/>
    <property type="project" value="UniProtKB-SubCell"/>
</dbReference>
<feature type="compositionally biased region" description="Acidic residues" evidence="5">
    <location>
        <begin position="96"/>
        <end position="108"/>
    </location>
</feature>
<dbReference type="PANTHER" id="PTHR13243:SF1">
    <property type="entry name" value="NUCLEOLAR PROTEIN 16"/>
    <property type="match status" value="1"/>
</dbReference>
<dbReference type="EMBL" id="JAZDWU010000012">
    <property type="protein sequence ID" value="KAK9983761.1"/>
    <property type="molecule type" value="Genomic_DNA"/>
</dbReference>
<feature type="compositionally biased region" description="Polar residues" evidence="5">
    <location>
        <begin position="80"/>
        <end position="94"/>
    </location>
</feature>
<comment type="caution">
    <text evidence="6">The sequence shown here is derived from an EMBL/GenBank/DDBJ whole genome shotgun (WGS) entry which is preliminary data.</text>
</comment>
<reference evidence="6 7" key="1">
    <citation type="submission" date="2024-01" db="EMBL/GenBank/DDBJ databases">
        <title>A telomere-to-telomere, gap-free genome of sweet tea (Lithocarpus litseifolius).</title>
        <authorList>
            <person name="Zhou J."/>
        </authorList>
    </citation>
    <scope>NUCLEOTIDE SEQUENCE [LARGE SCALE GENOMIC DNA]</scope>
    <source>
        <strain evidence="6">Zhou-2022a</strain>
        <tissue evidence="6">Leaf</tissue>
    </source>
</reference>
<proteinExistence type="inferred from homology"/>
<evidence type="ECO:0000256" key="3">
    <source>
        <dbReference type="ARBA" id="ARBA00015522"/>
    </source>
</evidence>
<dbReference type="AlphaFoldDB" id="A0AAW2BCH2"/>
<evidence type="ECO:0000256" key="5">
    <source>
        <dbReference type="SAM" id="MobiDB-lite"/>
    </source>
</evidence>
<evidence type="ECO:0000256" key="4">
    <source>
        <dbReference type="ARBA" id="ARBA00023242"/>
    </source>
</evidence>
<name>A0AAW2BCH2_9ROSI</name>
<dbReference type="GO" id="GO:0042273">
    <property type="term" value="P:ribosomal large subunit biogenesis"/>
    <property type="evidence" value="ECO:0007669"/>
    <property type="project" value="TreeGrafter"/>
</dbReference>
<evidence type="ECO:0000256" key="2">
    <source>
        <dbReference type="ARBA" id="ARBA00008479"/>
    </source>
</evidence>
<dbReference type="InterPro" id="IPR019002">
    <property type="entry name" value="Ribosome_biogenesis_Nop16"/>
</dbReference>
<keyword evidence="4" id="KW-0539">Nucleus</keyword>
<comment type="subcellular location">
    <subcellularLocation>
        <location evidence="1">Nucleus</location>
        <location evidence="1">Nucleolus</location>
    </subcellularLocation>
</comment>
<feature type="region of interest" description="Disordered" evidence="5">
    <location>
        <begin position="144"/>
        <end position="170"/>
    </location>
</feature>
<comment type="similarity">
    <text evidence="2">Belongs to the NOP16 family.</text>
</comment>
<keyword evidence="7" id="KW-1185">Reference proteome</keyword>
<gene>
    <name evidence="6" type="ORF">SO802_033286</name>
</gene>
<accession>A0AAW2BCH2</accession>
<dbReference type="Pfam" id="PF09420">
    <property type="entry name" value="Nop16"/>
    <property type="match status" value="1"/>
</dbReference>